<dbReference type="FunFam" id="1.20.5.110:FF:000109">
    <property type="entry name" value="Vesicle-associated membrane protein 722"/>
    <property type="match status" value="1"/>
</dbReference>
<evidence type="ECO:0000256" key="1">
    <source>
        <dbReference type="ARBA" id="ARBA00000077"/>
    </source>
</evidence>
<evidence type="ECO:0000256" key="12">
    <source>
        <dbReference type="ARBA" id="ARBA00022927"/>
    </source>
</evidence>
<dbReference type="CDD" id="cd14824">
    <property type="entry name" value="Longin"/>
    <property type="match status" value="1"/>
</dbReference>
<evidence type="ECO:0000256" key="16">
    <source>
        <dbReference type="ARBA" id="ARBA00046280"/>
    </source>
</evidence>
<dbReference type="Gene3D" id="1.20.120.520">
    <property type="entry name" value="nmb1532 protein domain like"/>
    <property type="match status" value="1"/>
</dbReference>
<dbReference type="Gene3D" id="3.30.450.50">
    <property type="entry name" value="Longin domain"/>
    <property type="match status" value="1"/>
</dbReference>
<feature type="compositionally biased region" description="Low complexity" evidence="20">
    <location>
        <begin position="243"/>
        <end position="258"/>
    </location>
</feature>
<dbReference type="PANTHER" id="PTHR35739:SF1">
    <property type="entry name" value="OS01G0861700 PROTEIN"/>
    <property type="match status" value="1"/>
</dbReference>
<comment type="cofactor">
    <cofactor evidence="3">
        <name>Mg(2+)</name>
        <dbReference type="ChEBI" id="CHEBI:18420"/>
    </cofactor>
</comment>
<sequence length="849" mass="95331">MNQKGLIYSFVAKGTVVLAEHTAYSGNVSTVAVQCLQKLPSGSTKYTYSCDGYTFNFLIDSGFVFLVVADESIGRSVPFVFLERVKDDFKKLYGANDHPLADDSDDDLFEDRFSIAYNLDREFGPKIKEQMEYCLNHPDEMSKLSKLKAQITEVKGIMMDNIEKVLDRGEKIELLVDKTENLQFQLPQAGKATKEEDVVAESSDEAYDSGKNRYDIGAENNSDQVNRKTDTPDLDYRKKDQSHSFNPSPSTSSLPSSAPEQLPVVRLYGSPTSPATSYIHFALLYKPITLLFIPSEKPDFGFETPVIQYGSDVISGSSATILRYLDAKFPKPILLSNWNTYNETMPVVAAATVLQHKSLVWHLERMVRWAEDLAARGGRSKGDPVMGSARMEVKKYGKSYSQLLEVMLEHAQMEEKIIFSILEREDRGKDLPLMNGIKEDIKTIIVLNSGSASSQDALYSLSTRIKSLQENCKQHFEEEERGILPLMEAAELTQGQQERLLEQSLDVMPSTHSHLLKFFMEGLLPHEAMLYLDLITRCTDKDRSGSIYRFLVENKQAGSCSSTTTIATTISCAFSVATEMGSEGQISEWASTPCLMGIDEAGRGPVLGPMVYGCLYCPVSYKKTLSTLEFADSKTLKEEKREELFESLKVDEKIGWAVDVIDPRVLSAKMLQKLVYVDTVGDADKYRNKLTERFPSIKFVVAKKADSLYPVVSGASIVAKVTRDRALQNWNFDETAENMHRNFGSGYPGDPNTKDWLENHKHAVFGFPSLVRFSWGTCESYFKGGVQVLWEADESDDDDGCSRKTVKRQSKLSNLGFTGMKRKTEDIESSGKGRCKFFQSRKLEQLTHF</sequence>
<dbReference type="InterPro" id="IPR004649">
    <property type="entry name" value="RNase_H2_suA"/>
</dbReference>
<evidence type="ECO:0000313" key="25">
    <source>
        <dbReference type="Proteomes" id="UP000326396"/>
    </source>
</evidence>
<keyword evidence="14" id="KW-0472">Membrane</keyword>
<keyword evidence="11 19" id="KW-0378">Hydrolase</keyword>
<evidence type="ECO:0000259" key="22">
    <source>
        <dbReference type="PROSITE" id="PS50892"/>
    </source>
</evidence>
<keyword evidence="10 19" id="KW-0255">Endonuclease</keyword>
<protein>
    <recommendedName>
        <fullName evidence="19">Ribonuclease</fullName>
        <ecNumber evidence="19">3.1.26.4</ecNumber>
    </recommendedName>
</protein>
<dbReference type="Gene3D" id="1.10.10.460">
    <property type="entry name" value="Ribonuclease hii. Domain 2"/>
    <property type="match status" value="1"/>
</dbReference>
<dbReference type="Pfam" id="PF00957">
    <property type="entry name" value="Synaptobrevin"/>
    <property type="match status" value="1"/>
</dbReference>
<dbReference type="InterPro" id="IPR042855">
    <property type="entry name" value="V_SNARE_CC"/>
</dbReference>
<dbReference type="GO" id="GO:0016020">
    <property type="term" value="C:membrane"/>
    <property type="evidence" value="ECO:0007669"/>
    <property type="project" value="InterPro"/>
</dbReference>
<evidence type="ECO:0000256" key="15">
    <source>
        <dbReference type="ARBA" id="ARBA00037493"/>
    </source>
</evidence>
<feature type="region of interest" description="Disordered" evidence="20">
    <location>
        <begin position="187"/>
        <end position="258"/>
    </location>
</feature>
<dbReference type="InterPro" id="IPR011012">
    <property type="entry name" value="Longin-like_dom_sf"/>
</dbReference>
<dbReference type="GO" id="GO:0016192">
    <property type="term" value="P:vesicle-mediated transport"/>
    <property type="evidence" value="ECO:0007669"/>
    <property type="project" value="InterPro"/>
</dbReference>
<dbReference type="SMART" id="SM01270">
    <property type="entry name" value="Longin"/>
    <property type="match status" value="1"/>
</dbReference>
<comment type="function">
    <text evidence="15">Involved in the targeting and/or fusion of transport vesicles to their target membrane.</text>
</comment>
<feature type="compositionally biased region" description="Basic and acidic residues" evidence="20">
    <location>
        <begin position="225"/>
        <end position="242"/>
    </location>
</feature>
<evidence type="ECO:0000259" key="21">
    <source>
        <dbReference type="PROSITE" id="PS50859"/>
    </source>
</evidence>
<evidence type="ECO:0000256" key="17">
    <source>
        <dbReference type="PROSITE-ProRule" id="PRU00290"/>
    </source>
</evidence>
<dbReference type="PANTHER" id="PTHR35739">
    <property type="entry name" value="OS01G0861700 PROTEIN"/>
    <property type="match status" value="1"/>
</dbReference>
<dbReference type="Gene3D" id="1.20.5.110">
    <property type="match status" value="1"/>
</dbReference>
<proteinExistence type="inferred from homology"/>
<evidence type="ECO:0000259" key="23">
    <source>
        <dbReference type="PROSITE" id="PS51975"/>
    </source>
</evidence>
<keyword evidence="9" id="KW-0479">Metal-binding</keyword>
<dbReference type="EMBL" id="SZYD01000001">
    <property type="protein sequence ID" value="KAD7479891.1"/>
    <property type="molecule type" value="Genomic_DNA"/>
</dbReference>
<dbReference type="InterPro" id="IPR036397">
    <property type="entry name" value="RNaseH_sf"/>
</dbReference>
<evidence type="ECO:0000256" key="20">
    <source>
        <dbReference type="SAM" id="MobiDB-lite"/>
    </source>
</evidence>
<dbReference type="GO" id="GO:0005737">
    <property type="term" value="C:cytoplasm"/>
    <property type="evidence" value="ECO:0007669"/>
    <property type="project" value="UniProtKB-ARBA"/>
</dbReference>
<evidence type="ECO:0000256" key="7">
    <source>
        <dbReference type="ARBA" id="ARBA00022692"/>
    </source>
</evidence>
<keyword evidence="13" id="KW-1133">Transmembrane helix</keyword>
<dbReference type="PROSITE" id="PS50859">
    <property type="entry name" value="LONGIN"/>
    <property type="match status" value="1"/>
</dbReference>
<dbReference type="NCBIfam" id="TIGR00729">
    <property type="entry name" value="ribonuclease HII"/>
    <property type="match status" value="1"/>
</dbReference>
<keyword evidence="12" id="KW-0653">Protein transport</keyword>
<dbReference type="Pfam" id="PF01351">
    <property type="entry name" value="RNase_HII"/>
    <property type="match status" value="1"/>
</dbReference>
<comment type="function">
    <text evidence="19">Endonuclease that specifically degrades the RNA of RNA-DNA hybrids.</text>
</comment>
<organism evidence="24 25">
    <name type="scientific">Mikania micrantha</name>
    <name type="common">bitter vine</name>
    <dbReference type="NCBI Taxonomy" id="192012"/>
    <lineage>
        <taxon>Eukaryota</taxon>
        <taxon>Viridiplantae</taxon>
        <taxon>Streptophyta</taxon>
        <taxon>Embryophyta</taxon>
        <taxon>Tracheophyta</taxon>
        <taxon>Spermatophyta</taxon>
        <taxon>Magnoliopsida</taxon>
        <taxon>eudicotyledons</taxon>
        <taxon>Gunneridae</taxon>
        <taxon>Pentapetalae</taxon>
        <taxon>asterids</taxon>
        <taxon>campanulids</taxon>
        <taxon>Asterales</taxon>
        <taxon>Asteraceae</taxon>
        <taxon>Asteroideae</taxon>
        <taxon>Heliantheae alliance</taxon>
        <taxon>Eupatorieae</taxon>
        <taxon>Mikania</taxon>
    </lineage>
</organism>
<evidence type="ECO:0000256" key="3">
    <source>
        <dbReference type="ARBA" id="ARBA00001946"/>
    </source>
</evidence>
<dbReference type="GO" id="GO:0004523">
    <property type="term" value="F:RNA-DNA hybrid ribonuclease activity"/>
    <property type="evidence" value="ECO:0007669"/>
    <property type="project" value="UniProtKB-EC"/>
</dbReference>
<feature type="domain" description="V-SNARE coiled-coil homology" evidence="22">
    <location>
        <begin position="143"/>
        <end position="199"/>
    </location>
</feature>
<gene>
    <name evidence="24" type="ORF">E3N88_03027</name>
</gene>
<dbReference type="InterPro" id="IPR010908">
    <property type="entry name" value="Longin_dom"/>
</dbReference>
<feature type="domain" description="RNase H type-2" evidence="23">
    <location>
        <begin position="593"/>
        <end position="787"/>
    </location>
</feature>
<evidence type="ECO:0000256" key="2">
    <source>
        <dbReference type="ARBA" id="ARBA00001936"/>
    </source>
</evidence>
<evidence type="ECO:0000256" key="8">
    <source>
        <dbReference type="ARBA" id="ARBA00022722"/>
    </source>
</evidence>
<dbReference type="GO" id="GO:0016070">
    <property type="term" value="P:RNA metabolic process"/>
    <property type="evidence" value="ECO:0007669"/>
    <property type="project" value="InterPro"/>
</dbReference>
<evidence type="ECO:0000256" key="11">
    <source>
        <dbReference type="ARBA" id="ARBA00022801"/>
    </source>
</evidence>
<evidence type="ECO:0000256" key="19">
    <source>
        <dbReference type="RuleBase" id="RU003515"/>
    </source>
</evidence>
<feature type="domain" description="Longin" evidence="21">
    <location>
        <begin position="6"/>
        <end position="127"/>
    </location>
</feature>
<evidence type="ECO:0000313" key="24">
    <source>
        <dbReference type="EMBL" id="KAD7479891.1"/>
    </source>
</evidence>
<dbReference type="CDD" id="cd12108">
    <property type="entry name" value="Hr-like"/>
    <property type="match status" value="1"/>
</dbReference>
<dbReference type="OrthoDB" id="4951845at2759"/>
<name>A0A5N6Q7Q9_9ASTR</name>
<comment type="similarity">
    <text evidence="4">Belongs to the RNase HII family. Eukaryotic subfamily.</text>
</comment>
<keyword evidence="25" id="KW-1185">Reference proteome</keyword>
<dbReference type="GO" id="GO:0046872">
    <property type="term" value="F:metal ion binding"/>
    <property type="evidence" value="ECO:0007669"/>
    <property type="project" value="UniProtKB-KW"/>
</dbReference>
<evidence type="ECO:0000256" key="4">
    <source>
        <dbReference type="ARBA" id="ARBA00007058"/>
    </source>
</evidence>
<keyword evidence="6" id="KW-0813">Transport</keyword>
<dbReference type="InterPro" id="IPR023160">
    <property type="entry name" value="RNase_HII_hlx-loop-hlx_cap_dom"/>
</dbReference>
<dbReference type="Gene3D" id="3.30.420.10">
    <property type="entry name" value="Ribonuclease H-like superfamily/Ribonuclease H"/>
    <property type="match status" value="2"/>
</dbReference>
<dbReference type="AlphaFoldDB" id="A0A5N6Q7Q9"/>
<comment type="caution">
    <text evidence="24">The sequence shown here is derived from an EMBL/GenBank/DDBJ whole genome shotgun (WGS) entry which is preliminary data.</text>
</comment>
<dbReference type="CDD" id="cd07181">
    <property type="entry name" value="RNase_HII_eukaryota_like"/>
    <property type="match status" value="1"/>
</dbReference>
<evidence type="ECO:0000256" key="10">
    <source>
        <dbReference type="ARBA" id="ARBA00022759"/>
    </source>
</evidence>
<comment type="caution">
    <text evidence="18">Lacks conserved residue(s) required for the propagation of feature annotation.</text>
</comment>
<comment type="catalytic activity">
    <reaction evidence="1 19">
        <text>Endonucleolytic cleavage to 5'-phosphomonoester.</text>
        <dbReference type="EC" id="3.1.26.4"/>
    </reaction>
</comment>
<dbReference type="GO" id="GO:0015031">
    <property type="term" value="P:protein transport"/>
    <property type="evidence" value="ECO:0007669"/>
    <property type="project" value="UniProtKB-KW"/>
</dbReference>
<keyword evidence="8 19" id="KW-0540">Nuclease</keyword>
<feature type="compositionally biased region" description="Acidic residues" evidence="20">
    <location>
        <begin position="198"/>
        <end position="207"/>
    </location>
</feature>
<dbReference type="InterPro" id="IPR024567">
    <property type="entry name" value="RNase_HII/HIII_dom"/>
</dbReference>
<evidence type="ECO:0000256" key="14">
    <source>
        <dbReference type="ARBA" id="ARBA00023136"/>
    </source>
</evidence>
<comment type="similarity">
    <text evidence="5">Belongs to the synaptobrevin family.</text>
</comment>
<comment type="subcellular location">
    <subcellularLocation>
        <location evidence="16">Endomembrane system</location>
        <topology evidence="16">Single-pass type IV membrane protein</topology>
    </subcellularLocation>
</comment>
<dbReference type="CDD" id="cd15843">
    <property type="entry name" value="R-SNARE"/>
    <property type="match status" value="1"/>
</dbReference>
<keyword evidence="17" id="KW-0175">Coiled coil</keyword>
<accession>A0A5N6Q7Q9</accession>
<evidence type="ECO:0000256" key="5">
    <source>
        <dbReference type="ARBA" id="ARBA00008025"/>
    </source>
</evidence>
<evidence type="ECO:0000256" key="18">
    <source>
        <dbReference type="PROSITE-ProRule" id="PRU01319"/>
    </source>
</evidence>
<dbReference type="SUPFAM" id="SSF53098">
    <property type="entry name" value="Ribonuclease H-like"/>
    <property type="match status" value="1"/>
</dbReference>
<evidence type="ECO:0000256" key="13">
    <source>
        <dbReference type="ARBA" id="ARBA00022989"/>
    </source>
</evidence>
<dbReference type="InterPro" id="IPR001388">
    <property type="entry name" value="Synaptobrevin-like"/>
</dbReference>
<dbReference type="FunFam" id="3.30.450.50:FF:000014">
    <property type="entry name" value="vesicle-associated membrane protein 727"/>
    <property type="match status" value="1"/>
</dbReference>
<dbReference type="GO" id="GO:0012505">
    <property type="term" value="C:endomembrane system"/>
    <property type="evidence" value="ECO:0007669"/>
    <property type="project" value="UniProtKB-SubCell"/>
</dbReference>
<dbReference type="PRINTS" id="PR00219">
    <property type="entry name" value="SYNAPTOBREVN"/>
</dbReference>
<dbReference type="InterPro" id="IPR012337">
    <property type="entry name" value="RNaseH-like_sf"/>
</dbReference>
<evidence type="ECO:0000256" key="6">
    <source>
        <dbReference type="ARBA" id="ARBA00022448"/>
    </source>
</evidence>
<dbReference type="Pfam" id="PF13774">
    <property type="entry name" value="Longin"/>
    <property type="match status" value="1"/>
</dbReference>
<dbReference type="EC" id="3.1.26.4" evidence="19"/>
<dbReference type="FunFam" id="1.10.10.460:FF:000001">
    <property type="entry name" value="Ribonuclease"/>
    <property type="match status" value="1"/>
</dbReference>
<comment type="cofactor">
    <cofactor evidence="2">
        <name>Mn(2+)</name>
        <dbReference type="ChEBI" id="CHEBI:29035"/>
    </cofactor>
</comment>
<dbReference type="Proteomes" id="UP000326396">
    <property type="component" value="Linkage Group LG1"/>
</dbReference>
<evidence type="ECO:0000256" key="9">
    <source>
        <dbReference type="ARBA" id="ARBA00022723"/>
    </source>
</evidence>
<reference evidence="24 25" key="1">
    <citation type="submission" date="2019-05" db="EMBL/GenBank/DDBJ databases">
        <title>Mikania micrantha, genome provides insights into the molecular mechanism of rapid growth.</title>
        <authorList>
            <person name="Liu B."/>
        </authorList>
    </citation>
    <scope>NUCLEOTIDE SEQUENCE [LARGE SCALE GENOMIC DNA]</scope>
    <source>
        <strain evidence="24">NLD-2019</strain>
        <tissue evidence="24">Leaf</tissue>
    </source>
</reference>
<dbReference type="SUPFAM" id="SSF58038">
    <property type="entry name" value="SNARE fusion complex"/>
    <property type="match status" value="1"/>
</dbReference>
<keyword evidence="7" id="KW-0812">Transmembrane</keyword>
<dbReference type="GO" id="GO:0003723">
    <property type="term" value="F:RNA binding"/>
    <property type="evidence" value="ECO:0007669"/>
    <property type="project" value="UniProtKB-UniRule"/>
</dbReference>
<dbReference type="SUPFAM" id="SSF64356">
    <property type="entry name" value="SNARE-like"/>
    <property type="match status" value="1"/>
</dbReference>
<dbReference type="PROSITE" id="PS51975">
    <property type="entry name" value="RNASE_H_2"/>
    <property type="match status" value="1"/>
</dbReference>
<dbReference type="PROSITE" id="PS00417">
    <property type="entry name" value="SYNAPTOBREVIN"/>
    <property type="match status" value="1"/>
</dbReference>
<dbReference type="PROSITE" id="PS50892">
    <property type="entry name" value="V_SNARE"/>
    <property type="match status" value="1"/>
</dbReference>